<name>A0ABM3QRU1_SPIOL</name>
<dbReference type="RefSeq" id="XP_056686075.1">
    <property type="nucleotide sequence ID" value="XM_056830097.1"/>
</dbReference>
<dbReference type="InterPro" id="IPR005630">
    <property type="entry name" value="Terpene_synthase_metal-bd"/>
</dbReference>
<dbReference type="Pfam" id="PF01397">
    <property type="entry name" value="Terpene_synth"/>
    <property type="match status" value="1"/>
</dbReference>
<dbReference type="InterPro" id="IPR034741">
    <property type="entry name" value="Terpene_cyclase-like_1_C"/>
</dbReference>
<reference evidence="8" key="2">
    <citation type="submission" date="2025-08" db="UniProtKB">
        <authorList>
            <consortium name="RefSeq"/>
        </authorList>
    </citation>
    <scope>IDENTIFICATION</scope>
    <source>
        <tissue evidence="8">Leaf</tissue>
    </source>
</reference>
<dbReference type="InterPro" id="IPR008949">
    <property type="entry name" value="Isoprenoid_synthase_dom_sf"/>
</dbReference>
<comment type="cofactor">
    <cofactor evidence="1">
        <name>Mg(2+)</name>
        <dbReference type="ChEBI" id="CHEBI:18420"/>
    </cofactor>
</comment>
<sequence length="552" mass="64692">MGCPQAQDVAFRPLAHFPPDIWGDRFVTFSLEDNLTMERYAKEIESLKEEVGKMLILDDDVDFGKKMSLIDVVERLGVSYYFENEIEEMLNNIFQEFAAKNFKTEYDLYNIASQFRIFRQHGHKMPCDVLNKFTNSDGKIKDSLRSDIKGMVSLYEAAHLRVHGEPILDEAFNYTIDVLKSSASFSEQARHALKQVLHFGIQRVETRHFISFYEEDDSRNGTLLRLSKIDFNRVQLLYRQELSQILRWWHDLDFKNRLPYARQRSVECHFWSIAMYYEPQYSFARLLLSKVLLVISILDDSYDAYGTFEELELLTQAFERWDLNAMEQFPADYMKLVFQFVYNTYNEFAKEMTEHDKPFAAQFAKDRVMDLIRSYYTEAKWYKAKYVPTFEEYMVNARITGVAQIISTSSLMGMEEIIQVKPFKRIIQAPKAIRACEIIGRIMDDIVSHEEEQARGHVASGVECYMKDYNKSREEVVKIFNKMIEDAWKELNEELLIKSNPSDDDLPKPVLKRVLNLARVVDALYKVIDGYTYSAKLIKDDIISTYASPIPL</sequence>
<accession>A0ABM3QRU1</accession>
<organism evidence="7 8">
    <name type="scientific">Spinacia oleracea</name>
    <name type="common">Spinach</name>
    <dbReference type="NCBI Taxonomy" id="3562"/>
    <lineage>
        <taxon>Eukaryota</taxon>
        <taxon>Viridiplantae</taxon>
        <taxon>Streptophyta</taxon>
        <taxon>Embryophyta</taxon>
        <taxon>Tracheophyta</taxon>
        <taxon>Spermatophyta</taxon>
        <taxon>Magnoliopsida</taxon>
        <taxon>eudicotyledons</taxon>
        <taxon>Gunneridae</taxon>
        <taxon>Pentapetalae</taxon>
        <taxon>Caryophyllales</taxon>
        <taxon>Chenopodiaceae</taxon>
        <taxon>Chenopodioideae</taxon>
        <taxon>Anserineae</taxon>
        <taxon>Spinacia</taxon>
    </lineage>
</organism>
<dbReference type="Gene3D" id="1.10.600.10">
    <property type="entry name" value="Farnesyl Diphosphate Synthase"/>
    <property type="match status" value="1"/>
</dbReference>
<evidence type="ECO:0000259" key="5">
    <source>
        <dbReference type="Pfam" id="PF01397"/>
    </source>
</evidence>
<dbReference type="InterPro" id="IPR008930">
    <property type="entry name" value="Terpenoid_cyclase/PrenylTrfase"/>
</dbReference>
<feature type="domain" description="Terpene synthase N-terminal" evidence="5">
    <location>
        <begin position="21"/>
        <end position="196"/>
    </location>
</feature>
<dbReference type="CDD" id="cd00684">
    <property type="entry name" value="Terpene_cyclase_plant_C1"/>
    <property type="match status" value="1"/>
</dbReference>
<gene>
    <name evidence="8" type="primary">LOC130461858</name>
</gene>
<keyword evidence="7" id="KW-1185">Reference proteome</keyword>
<evidence type="ECO:0000313" key="7">
    <source>
        <dbReference type="Proteomes" id="UP000813463"/>
    </source>
</evidence>
<dbReference type="Gene3D" id="1.50.10.130">
    <property type="entry name" value="Terpene synthase, N-terminal domain"/>
    <property type="match status" value="1"/>
</dbReference>
<evidence type="ECO:0000256" key="3">
    <source>
        <dbReference type="ARBA" id="ARBA00022842"/>
    </source>
</evidence>
<evidence type="ECO:0000256" key="2">
    <source>
        <dbReference type="ARBA" id="ARBA00022723"/>
    </source>
</evidence>
<dbReference type="Proteomes" id="UP000813463">
    <property type="component" value="Chromosome 5"/>
</dbReference>
<evidence type="ECO:0000313" key="8">
    <source>
        <dbReference type="RefSeq" id="XP_056686075.1"/>
    </source>
</evidence>
<reference evidence="7" key="1">
    <citation type="journal article" date="2021" name="Nat. Commun.">
        <title>Genomic analyses provide insights into spinach domestication and the genetic basis of agronomic traits.</title>
        <authorList>
            <person name="Cai X."/>
            <person name="Sun X."/>
            <person name="Xu C."/>
            <person name="Sun H."/>
            <person name="Wang X."/>
            <person name="Ge C."/>
            <person name="Zhang Z."/>
            <person name="Wang Q."/>
            <person name="Fei Z."/>
            <person name="Jiao C."/>
            <person name="Wang Q."/>
        </authorList>
    </citation>
    <scope>NUCLEOTIDE SEQUENCE [LARGE SCALE GENOMIC DNA]</scope>
    <source>
        <strain evidence="7">cv. Varoflay</strain>
    </source>
</reference>
<protein>
    <submittedName>
        <fullName evidence="8">Valerianol synthase TPS8-like</fullName>
    </submittedName>
</protein>
<keyword evidence="3" id="KW-0460">Magnesium</keyword>
<dbReference type="GeneID" id="130461858"/>
<dbReference type="InterPro" id="IPR044814">
    <property type="entry name" value="Terpene_cyclase_plant_C1"/>
</dbReference>
<feature type="domain" description="Terpene synthase metal-binding" evidence="6">
    <location>
        <begin position="250"/>
        <end position="490"/>
    </location>
</feature>
<dbReference type="InterPro" id="IPR036965">
    <property type="entry name" value="Terpene_synth_N_sf"/>
</dbReference>
<evidence type="ECO:0000256" key="1">
    <source>
        <dbReference type="ARBA" id="ARBA00001946"/>
    </source>
</evidence>
<keyword evidence="4" id="KW-0456">Lyase</keyword>
<dbReference type="PANTHER" id="PTHR31225">
    <property type="entry name" value="OS04G0344100 PROTEIN-RELATED"/>
    <property type="match status" value="1"/>
</dbReference>
<dbReference type="InterPro" id="IPR050148">
    <property type="entry name" value="Terpene_synthase-like"/>
</dbReference>
<dbReference type="Pfam" id="PF03936">
    <property type="entry name" value="Terpene_synth_C"/>
    <property type="match status" value="1"/>
</dbReference>
<keyword evidence="2" id="KW-0479">Metal-binding</keyword>
<dbReference type="SFLD" id="SFLDG01019">
    <property type="entry name" value="Terpene_Cyclase_Like_1_C_Termi"/>
    <property type="match status" value="1"/>
</dbReference>
<dbReference type="SUPFAM" id="SSF48576">
    <property type="entry name" value="Terpenoid synthases"/>
    <property type="match status" value="1"/>
</dbReference>
<dbReference type="SUPFAM" id="SSF48239">
    <property type="entry name" value="Terpenoid cyclases/Protein prenyltransferases"/>
    <property type="match status" value="1"/>
</dbReference>
<evidence type="ECO:0000259" key="6">
    <source>
        <dbReference type="Pfam" id="PF03936"/>
    </source>
</evidence>
<dbReference type="SFLD" id="SFLDS00005">
    <property type="entry name" value="Isoprenoid_Synthase_Type_I"/>
    <property type="match status" value="1"/>
</dbReference>
<dbReference type="PANTHER" id="PTHR31225:SF93">
    <property type="entry name" value="ALPHA-HUMULENE_(-)-(E)-BETA-CARYOPHYLLENE SYNTHASE"/>
    <property type="match status" value="1"/>
</dbReference>
<proteinExistence type="predicted"/>
<dbReference type="InterPro" id="IPR001906">
    <property type="entry name" value="Terpene_synth_N"/>
</dbReference>
<evidence type="ECO:0000256" key="4">
    <source>
        <dbReference type="ARBA" id="ARBA00023239"/>
    </source>
</evidence>